<reference evidence="2 3" key="1">
    <citation type="submission" date="2024-07" db="EMBL/GenBank/DDBJ databases">
        <title>Section-level genome sequencing and comparative genomics of Aspergillus sections Usti and Cavernicolus.</title>
        <authorList>
            <consortium name="Lawrence Berkeley National Laboratory"/>
            <person name="Nybo J.L."/>
            <person name="Vesth T.C."/>
            <person name="Theobald S."/>
            <person name="Frisvad J.C."/>
            <person name="Larsen T.O."/>
            <person name="Kjaerboelling I."/>
            <person name="Rothschild-Mancinelli K."/>
            <person name="Lyhne E.K."/>
            <person name="Kogle M.E."/>
            <person name="Barry K."/>
            <person name="Clum A."/>
            <person name="Na H."/>
            <person name="Ledsgaard L."/>
            <person name="Lin J."/>
            <person name="Lipzen A."/>
            <person name="Kuo A."/>
            <person name="Riley R."/>
            <person name="Mondo S."/>
            <person name="Labutti K."/>
            <person name="Haridas S."/>
            <person name="Pangalinan J."/>
            <person name="Salamov A.A."/>
            <person name="Simmons B.A."/>
            <person name="Magnuson J.K."/>
            <person name="Chen J."/>
            <person name="Drula E."/>
            <person name="Henrissat B."/>
            <person name="Wiebenga A."/>
            <person name="Lubbers R.J."/>
            <person name="Gomes A.C."/>
            <person name="Makela M.R."/>
            <person name="Stajich J."/>
            <person name="Grigoriev I.V."/>
            <person name="Mortensen U.H."/>
            <person name="De Vries R.P."/>
            <person name="Baker S.E."/>
            <person name="Andersen M.R."/>
        </authorList>
    </citation>
    <scope>NUCLEOTIDE SEQUENCE [LARGE SCALE GENOMIC DNA]</scope>
    <source>
        <strain evidence="2 3">CBS 209.92</strain>
    </source>
</reference>
<keyword evidence="1" id="KW-0812">Transmembrane</keyword>
<feature type="transmembrane region" description="Helical" evidence="1">
    <location>
        <begin position="97"/>
        <end position="124"/>
    </location>
</feature>
<evidence type="ECO:0000313" key="3">
    <source>
        <dbReference type="Proteomes" id="UP001610563"/>
    </source>
</evidence>
<accession>A0ABR4GEM7</accession>
<name>A0ABR4GEM7_9EURO</name>
<keyword evidence="1" id="KW-0472">Membrane</keyword>
<protein>
    <submittedName>
        <fullName evidence="2">Uncharacterized protein</fullName>
    </submittedName>
</protein>
<keyword evidence="1" id="KW-1133">Transmembrane helix</keyword>
<feature type="transmembrane region" description="Helical" evidence="1">
    <location>
        <begin position="58"/>
        <end position="77"/>
    </location>
</feature>
<gene>
    <name evidence="2" type="ORF">BJX66DRAFT_298187</name>
</gene>
<organism evidence="2 3">
    <name type="scientific">Aspergillus keveii</name>
    <dbReference type="NCBI Taxonomy" id="714993"/>
    <lineage>
        <taxon>Eukaryota</taxon>
        <taxon>Fungi</taxon>
        <taxon>Dikarya</taxon>
        <taxon>Ascomycota</taxon>
        <taxon>Pezizomycotina</taxon>
        <taxon>Eurotiomycetes</taxon>
        <taxon>Eurotiomycetidae</taxon>
        <taxon>Eurotiales</taxon>
        <taxon>Aspergillaceae</taxon>
        <taxon>Aspergillus</taxon>
        <taxon>Aspergillus subgen. Nidulantes</taxon>
    </lineage>
</organism>
<proteinExistence type="predicted"/>
<dbReference type="PANTHER" id="PTHR35043:SF7">
    <property type="entry name" value="TRANSCRIPTION FACTOR DOMAIN-CONTAINING PROTEIN"/>
    <property type="match status" value="1"/>
</dbReference>
<sequence length="377" mass="42001">MSGEAHGPQQKANLVFAAEILSKSHFFLLPFIFLNNLVAGMNSTALDGWQFNDNARSSWDIVWAAFTTIFACTWTIIHMPVPPRSLPESAITGRKFAGWFITFLAPELIAFGAASEFTAVRALIRRFNAAQARRDRETREPASWLYTRSKPLDVAAEWRDSSIKIYPPLPKWTLPQCFVVYMAGLTLETEDEWIFQVQPRIAHRLIDAGIIRCSDFESREIQGRAKTDGFAKAFAVLQSLWTLGNIIARAAYDLPITPLEFATLAYIVCAVITYALWWHKPQDITVPLAIHLRCTRSDLPAEVSSVTDHYPESWVHRRVIPTKWRLADLSVKLGTPVATDSGDGVAGETGVSLKTDLLVDNISGVGSLLFCGLHVIA</sequence>
<dbReference type="EMBL" id="JBFTWV010000021">
    <property type="protein sequence ID" value="KAL2797084.1"/>
    <property type="molecule type" value="Genomic_DNA"/>
</dbReference>
<feature type="transmembrane region" description="Helical" evidence="1">
    <location>
        <begin position="229"/>
        <end position="252"/>
    </location>
</feature>
<dbReference type="Proteomes" id="UP001610563">
    <property type="component" value="Unassembled WGS sequence"/>
</dbReference>
<feature type="transmembrane region" description="Helical" evidence="1">
    <location>
        <begin position="258"/>
        <end position="277"/>
    </location>
</feature>
<feature type="transmembrane region" description="Helical" evidence="1">
    <location>
        <begin position="26"/>
        <end position="46"/>
    </location>
</feature>
<comment type="caution">
    <text evidence="2">The sequence shown here is derived from an EMBL/GenBank/DDBJ whole genome shotgun (WGS) entry which is preliminary data.</text>
</comment>
<dbReference type="PANTHER" id="PTHR35043">
    <property type="entry name" value="TRANSCRIPTION FACTOR DOMAIN-CONTAINING PROTEIN"/>
    <property type="match status" value="1"/>
</dbReference>
<keyword evidence="3" id="KW-1185">Reference proteome</keyword>
<evidence type="ECO:0000313" key="2">
    <source>
        <dbReference type="EMBL" id="KAL2797084.1"/>
    </source>
</evidence>
<evidence type="ECO:0000256" key="1">
    <source>
        <dbReference type="SAM" id="Phobius"/>
    </source>
</evidence>